<evidence type="ECO:0000256" key="1">
    <source>
        <dbReference type="SAM" id="Phobius"/>
    </source>
</evidence>
<proteinExistence type="predicted"/>
<protein>
    <submittedName>
        <fullName evidence="2">Uncharacterized protein</fullName>
    </submittedName>
</protein>
<sequence length="154" mass="17550">MKAINEFTKITKLICKATSYEHVPNEEIPSQRGLLTPWFISKISQGIRRSDCVPRGGGGGEKNPGIFLPPPRLIRAPVRRGAQINHLLKYAECPWRVITLRMWEECFLTDYERNTDTDACLVLDHLRLLKKKKSFFFVAVACSGIISTYGRINN</sequence>
<keyword evidence="1" id="KW-1133">Transmembrane helix</keyword>
<keyword evidence="3" id="KW-1185">Reference proteome</keyword>
<accession>A0AAV4V7C5</accession>
<keyword evidence="1" id="KW-0472">Membrane</keyword>
<keyword evidence="1" id="KW-0812">Transmembrane</keyword>
<comment type="caution">
    <text evidence="2">The sequence shown here is derived from an EMBL/GenBank/DDBJ whole genome shotgun (WGS) entry which is preliminary data.</text>
</comment>
<dbReference type="AlphaFoldDB" id="A0AAV4V7C5"/>
<evidence type="ECO:0000313" key="2">
    <source>
        <dbReference type="EMBL" id="GIY66011.1"/>
    </source>
</evidence>
<dbReference type="EMBL" id="BPLQ01012517">
    <property type="protein sequence ID" value="GIY66011.1"/>
    <property type="molecule type" value="Genomic_DNA"/>
</dbReference>
<gene>
    <name evidence="2" type="ORF">CDAR_454221</name>
</gene>
<evidence type="ECO:0000313" key="3">
    <source>
        <dbReference type="Proteomes" id="UP001054837"/>
    </source>
</evidence>
<feature type="transmembrane region" description="Helical" evidence="1">
    <location>
        <begin position="135"/>
        <end position="152"/>
    </location>
</feature>
<name>A0AAV4V7C5_9ARAC</name>
<dbReference type="Proteomes" id="UP001054837">
    <property type="component" value="Unassembled WGS sequence"/>
</dbReference>
<reference evidence="2 3" key="1">
    <citation type="submission" date="2021-06" db="EMBL/GenBank/DDBJ databases">
        <title>Caerostris darwini draft genome.</title>
        <authorList>
            <person name="Kono N."/>
            <person name="Arakawa K."/>
        </authorList>
    </citation>
    <scope>NUCLEOTIDE SEQUENCE [LARGE SCALE GENOMIC DNA]</scope>
</reference>
<organism evidence="2 3">
    <name type="scientific">Caerostris darwini</name>
    <dbReference type="NCBI Taxonomy" id="1538125"/>
    <lineage>
        <taxon>Eukaryota</taxon>
        <taxon>Metazoa</taxon>
        <taxon>Ecdysozoa</taxon>
        <taxon>Arthropoda</taxon>
        <taxon>Chelicerata</taxon>
        <taxon>Arachnida</taxon>
        <taxon>Araneae</taxon>
        <taxon>Araneomorphae</taxon>
        <taxon>Entelegynae</taxon>
        <taxon>Araneoidea</taxon>
        <taxon>Araneidae</taxon>
        <taxon>Caerostris</taxon>
    </lineage>
</organism>